<keyword evidence="4 5" id="KW-0472">Membrane</keyword>
<name>A0A4P7LCQ4_9GAMM</name>
<sequence length="113" mass="12464">MPWGKVIVSNESYKKAPELERQYLSFNGFNRPALIMGVPLMLLLPLLMVTMLSTFTLVHFFGLVGGIPILIAGIIIFLVRILTENDPNALAVLKCRLKGVVVRKGKSTIAIRG</sequence>
<dbReference type="Pfam" id="PF05101">
    <property type="entry name" value="VirB3"/>
    <property type="match status" value="1"/>
</dbReference>
<dbReference type="EMBL" id="CP038624">
    <property type="protein sequence ID" value="QBY46902.1"/>
    <property type="molecule type" value="Genomic_DNA"/>
</dbReference>
<evidence type="ECO:0000313" key="7">
    <source>
        <dbReference type="Proteomes" id="UP000295134"/>
    </source>
</evidence>
<evidence type="ECO:0000256" key="3">
    <source>
        <dbReference type="ARBA" id="ARBA00022989"/>
    </source>
</evidence>
<keyword evidence="6" id="KW-0614">Plasmid</keyword>
<evidence type="ECO:0000256" key="5">
    <source>
        <dbReference type="SAM" id="Phobius"/>
    </source>
</evidence>
<keyword evidence="2 5" id="KW-0812">Transmembrane</keyword>
<geneLocation type="plasmid" evidence="7">
    <name>parsfin12</name>
</geneLocation>
<protein>
    <submittedName>
        <fullName evidence="6">Type IV secretory pathway, VirB3-like protein</fullName>
    </submittedName>
</protein>
<reference evidence="6 7" key="1">
    <citation type="submission" date="2019-03" db="EMBL/GenBank/DDBJ databases">
        <title>Long-read sequencing reveals hyperdense prophage content in a complex bacterial symbiont genome.</title>
        <authorList>
            <person name="Frost C.L."/>
            <person name="Siozios S."/>
            <person name="Nadal-Jimenez P."/>
            <person name="Brockhurst M.A."/>
            <person name="King K.C."/>
            <person name="Darby A.C."/>
            <person name="Hurst G.D.D."/>
        </authorList>
    </citation>
    <scope>NUCLEOTIDE SEQUENCE [LARGE SCALE GENOMIC DNA]</scope>
    <source>
        <strain evidence="6 7">FIN</strain>
        <plasmid evidence="7">parsfin12</plasmid>
    </source>
</reference>
<dbReference type="GO" id="GO:0016020">
    <property type="term" value="C:membrane"/>
    <property type="evidence" value="ECO:0007669"/>
    <property type="project" value="UniProtKB-SubCell"/>
</dbReference>
<dbReference type="AlphaFoldDB" id="A0A4P7LCQ4"/>
<dbReference type="GeneID" id="39751678"/>
<gene>
    <name evidence="6" type="ORF">ArsFIN_55130</name>
</gene>
<proteinExistence type="predicted"/>
<accession>A0A4P7LCQ4</accession>
<organism evidence="6 7">
    <name type="scientific">Arsenophonus nasoniae</name>
    <name type="common">son-killer infecting Nasonia vitripennis</name>
    <dbReference type="NCBI Taxonomy" id="638"/>
    <lineage>
        <taxon>Bacteria</taxon>
        <taxon>Pseudomonadati</taxon>
        <taxon>Pseudomonadota</taxon>
        <taxon>Gammaproteobacteria</taxon>
        <taxon>Enterobacterales</taxon>
        <taxon>Morganellaceae</taxon>
        <taxon>Arsenophonus</taxon>
    </lineage>
</organism>
<evidence type="ECO:0000256" key="1">
    <source>
        <dbReference type="ARBA" id="ARBA00004370"/>
    </source>
</evidence>
<feature type="transmembrane region" description="Helical" evidence="5">
    <location>
        <begin position="58"/>
        <end position="79"/>
    </location>
</feature>
<dbReference type="KEGG" id="ans:ArsFIN_55130"/>
<keyword evidence="3 5" id="KW-1133">Transmembrane helix</keyword>
<evidence type="ECO:0000313" key="6">
    <source>
        <dbReference type="EMBL" id="QBY46902.1"/>
    </source>
</evidence>
<evidence type="ECO:0000256" key="2">
    <source>
        <dbReference type="ARBA" id="ARBA00022692"/>
    </source>
</evidence>
<dbReference type="Proteomes" id="UP000295134">
    <property type="component" value="Plasmid pArsFIN12"/>
</dbReference>
<dbReference type="RefSeq" id="WP_135679216.1">
    <property type="nucleotide sequence ID" value="NZ_CP038624.1"/>
</dbReference>
<feature type="transmembrane region" description="Helical" evidence="5">
    <location>
        <begin position="33"/>
        <end position="52"/>
    </location>
</feature>
<dbReference type="InterPro" id="IPR007792">
    <property type="entry name" value="T4SS_VirB3/TrbD/AvhB"/>
</dbReference>
<comment type="subcellular location">
    <subcellularLocation>
        <location evidence="1">Membrane</location>
    </subcellularLocation>
</comment>
<evidence type="ECO:0000256" key="4">
    <source>
        <dbReference type="ARBA" id="ARBA00023136"/>
    </source>
</evidence>